<sequence length="108" mass="11950">MSGEFKNGLFGCFDNIGLCVITYFLPCYTFGKNEEKLGESCVLCGIAYAFSPLNLIFHTIARGKIREMNNIEGSLLMDCLTVWCCPCCALIQESQELEAPGAAYVERT</sequence>
<evidence type="ECO:0000256" key="1">
    <source>
        <dbReference type="ARBA" id="ARBA00009024"/>
    </source>
</evidence>
<name>A0AAV4BJL9_9GAST</name>
<dbReference type="EMBL" id="BLXT01004995">
    <property type="protein sequence ID" value="GFO18973.1"/>
    <property type="molecule type" value="Genomic_DNA"/>
</dbReference>
<evidence type="ECO:0000313" key="3">
    <source>
        <dbReference type="Proteomes" id="UP000735302"/>
    </source>
</evidence>
<dbReference type="InterPro" id="IPR006461">
    <property type="entry name" value="PLAC_motif_containing"/>
</dbReference>
<gene>
    <name evidence="2" type="ORF">PoB_004547800</name>
</gene>
<dbReference type="AlphaFoldDB" id="A0AAV4BJL9"/>
<dbReference type="Proteomes" id="UP000735302">
    <property type="component" value="Unassembled WGS sequence"/>
</dbReference>
<dbReference type="PANTHER" id="PTHR15907">
    <property type="entry name" value="DUF614 FAMILY PROTEIN-RELATED"/>
    <property type="match status" value="1"/>
</dbReference>
<dbReference type="Pfam" id="PF04749">
    <property type="entry name" value="PLAC8"/>
    <property type="match status" value="1"/>
</dbReference>
<proteinExistence type="inferred from homology"/>
<reference evidence="2 3" key="1">
    <citation type="journal article" date="2021" name="Elife">
        <title>Chloroplast acquisition without the gene transfer in kleptoplastic sea slugs, Plakobranchus ocellatus.</title>
        <authorList>
            <person name="Maeda T."/>
            <person name="Takahashi S."/>
            <person name="Yoshida T."/>
            <person name="Shimamura S."/>
            <person name="Takaki Y."/>
            <person name="Nagai Y."/>
            <person name="Toyoda A."/>
            <person name="Suzuki Y."/>
            <person name="Arimoto A."/>
            <person name="Ishii H."/>
            <person name="Satoh N."/>
            <person name="Nishiyama T."/>
            <person name="Hasebe M."/>
            <person name="Maruyama T."/>
            <person name="Minagawa J."/>
            <person name="Obokata J."/>
            <person name="Shigenobu S."/>
        </authorList>
    </citation>
    <scope>NUCLEOTIDE SEQUENCE [LARGE SCALE GENOMIC DNA]</scope>
</reference>
<comment type="similarity">
    <text evidence="1">Belongs to the cornifelin family.</text>
</comment>
<organism evidence="2 3">
    <name type="scientific">Plakobranchus ocellatus</name>
    <dbReference type="NCBI Taxonomy" id="259542"/>
    <lineage>
        <taxon>Eukaryota</taxon>
        <taxon>Metazoa</taxon>
        <taxon>Spiralia</taxon>
        <taxon>Lophotrochozoa</taxon>
        <taxon>Mollusca</taxon>
        <taxon>Gastropoda</taxon>
        <taxon>Heterobranchia</taxon>
        <taxon>Euthyneura</taxon>
        <taxon>Panpulmonata</taxon>
        <taxon>Sacoglossa</taxon>
        <taxon>Placobranchoidea</taxon>
        <taxon>Plakobranchidae</taxon>
        <taxon>Plakobranchus</taxon>
    </lineage>
</organism>
<dbReference type="NCBIfam" id="TIGR01571">
    <property type="entry name" value="A_thal_Cys_rich"/>
    <property type="match status" value="1"/>
</dbReference>
<protein>
    <submittedName>
        <fullName evidence="2">Cell number regulator 10</fullName>
    </submittedName>
</protein>
<comment type="caution">
    <text evidence="2">The sequence shown here is derived from an EMBL/GenBank/DDBJ whole genome shotgun (WGS) entry which is preliminary data.</text>
</comment>
<keyword evidence="3" id="KW-1185">Reference proteome</keyword>
<accession>A0AAV4BJL9</accession>
<evidence type="ECO:0000313" key="2">
    <source>
        <dbReference type="EMBL" id="GFO18973.1"/>
    </source>
</evidence>